<reference evidence="1" key="1">
    <citation type="journal article" date="2018" name="Nat. Genet.">
        <title>Extensive intraspecific gene order and gene structural variations between Mo17 and other maize genomes.</title>
        <authorList>
            <person name="Sun S."/>
            <person name="Zhou Y."/>
            <person name="Chen J."/>
            <person name="Shi J."/>
            <person name="Zhao H."/>
            <person name="Zhao H."/>
            <person name="Song W."/>
            <person name="Zhang M."/>
            <person name="Cui Y."/>
            <person name="Dong X."/>
            <person name="Liu H."/>
            <person name="Ma X."/>
            <person name="Jiao Y."/>
            <person name="Wang B."/>
            <person name="Wei X."/>
            <person name="Stein J.C."/>
            <person name="Glaubitz J.C."/>
            <person name="Lu F."/>
            <person name="Yu G."/>
            <person name="Liang C."/>
            <person name="Fengler K."/>
            <person name="Li B."/>
            <person name="Rafalski A."/>
            <person name="Schnable P.S."/>
            <person name="Ware D.H."/>
            <person name="Buckler E.S."/>
            <person name="Lai J."/>
        </authorList>
    </citation>
    <scope>NUCLEOTIDE SEQUENCE [LARGE SCALE GENOMIC DNA]</scope>
    <source>
        <tissue evidence="1">Seedling</tissue>
    </source>
</reference>
<gene>
    <name evidence="1" type="ORF">Zm00014a_023608</name>
</gene>
<protein>
    <submittedName>
        <fullName evidence="1">Uncharacterized protein</fullName>
    </submittedName>
</protein>
<name>A0A3L6FG29_MAIZE</name>
<comment type="caution">
    <text evidence="1">The sequence shown here is derived from an EMBL/GenBank/DDBJ whole genome shotgun (WGS) entry which is preliminary data.</text>
</comment>
<proteinExistence type="predicted"/>
<accession>A0A3L6FG29</accession>
<dbReference type="Proteomes" id="UP000251960">
    <property type="component" value="Chromosome 3"/>
</dbReference>
<sequence length="71" mass="8216">MQYPSLYNIIRPKNITIAKVFASFPPNLTWPTSLVGSKLIAWNDMRTPIEGIRSIQEEGLFYWNLSPNEVF</sequence>
<organism evidence="1">
    <name type="scientific">Zea mays</name>
    <name type="common">Maize</name>
    <dbReference type="NCBI Taxonomy" id="4577"/>
    <lineage>
        <taxon>Eukaryota</taxon>
        <taxon>Viridiplantae</taxon>
        <taxon>Streptophyta</taxon>
        <taxon>Embryophyta</taxon>
        <taxon>Tracheophyta</taxon>
        <taxon>Spermatophyta</taxon>
        <taxon>Magnoliopsida</taxon>
        <taxon>Liliopsida</taxon>
        <taxon>Poales</taxon>
        <taxon>Poaceae</taxon>
        <taxon>PACMAD clade</taxon>
        <taxon>Panicoideae</taxon>
        <taxon>Andropogonodae</taxon>
        <taxon>Andropogoneae</taxon>
        <taxon>Tripsacinae</taxon>
        <taxon>Zea</taxon>
    </lineage>
</organism>
<dbReference type="EMBL" id="NCVQ01000004">
    <property type="protein sequence ID" value="PWZ31893.1"/>
    <property type="molecule type" value="Genomic_DNA"/>
</dbReference>
<dbReference type="AlphaFoldDB" id="A0A3L6FG29"/>
<evidence type="ECO:0000313" key="1">
    <source>
        <dbReference type="EMBL" id="PWZ31893.1"/>
    </source>
</evidence>